<dbReference type="GO" id="GO:0003700">
    <property type="term" value="F:DNA-binding transcription factor activity"/>
    <property type="evidence" value="ECO:0007669"/>
    <property type="project" value="InterPro"/>
</dbReference>
<dbReference type="NCBIfam" id="NF033788">
    <property type="entry name" value="HTH_metalloreg"/>
    <property type="match status" value="1"/>
</dbReference>
<evidence type="ECO:0000256" key="3">
    <source>
        <dbReference type="ARBA" id="ARBA00023163"/>
    </source>
</evidence>
<organism evidence="5 6">
    <name type="scientific">Limimaricola hongkongensis DSM 17492</name>
    <dbReference type="NCBI Taxonomy" id="1122180"/>
    <lineage>
        <taxon>Bacteria</taxon>
        <taxon>Pseudomonadati</taxon>
        <taxon>Pseudomonadota</taxon>
        <taxon>Alphaproteobacteria</taxon>
        <taxon>Rhodobacterales</taxon>
        <taxon>Paracoccaceae</taxon>
        <taxon>Limimaricola</taxon>
    </lineage>
</organism>
<name>A0A017HDD8_9RHOB</name>
<keyword evidence="6" id="KW-1185">Reference proteome</keyword>
<dbReference type="STRING" id="1122180.Lokhon_00938"/>
<dbReference type="EMBL" id="APGJ01000004">
    <property type="protein sequence ID" value="EYD72148.1"/>
    <property type="molecule type" value="Genomic_DNA"/>
</dbReference>
<proteinExistence type="predicted"/>
<dbReference type="GO" id="GO:0003677">
    <property type="term" value="F:DNA binding"/>
    <property type="evidence" value="ECO:0007669"/>
    <property type="project" value="UniProtKB-KW"/>
</dbReference>
<protein>
    <submittedName>
        <fullName evidence="5">Transcriptional regulator, ArsR family</fullName>
    </submittedName>
</protein>
<feature type="domain" description="HTH arsR-type" evidence="4">
    <location>
        <begin position="7"/>
        <end position="101"/>
    </location>
</feature>
<dbReference type="Proteomes" id="UP000025047">
    <property type="component" value="Unassembled WGS sequence"/>
</dbReference>
<dbReference type="PRINTS" id="PR00778">
    <property type="entry name" value="HTHARSR"/>
</dbReference>
<comment type="caution">
    <text evidence="5">The sequence shown here is derived from an EMBL/GenBank/DDBJ whole genome shotgun (WGS) entry which is preliminary data.</text>
</comment>
<dbReference type="HOGENOM" id="CLU_097806_6_4_5"/>
<dbReference type="SUPFAM" id="SSF46785">
    <property type="entry name" value="Winged helix' DNA-binding domain"/>
    <property type="match status" value="1"/>
</dbReference>
<dbReference type="SMART" id="SM00418">
    <property type="entry name" value="HTH_ARSR"/>
    <property type="match status" value="1"/>
</dbReference>
<dbReference type="RefSeq" id="WP_017928085.1">
    <property type="nucleotide sequence ID" value="NZ_KB822997.1"/>
</dbReference>
<evidence type="ECO:0000313" key="5">
    <source>
        <dbReference type="EMBL" id="EYD72148.1"/>
    </source>
</evidence>
<keyword evidence="2" id="KW-0238">DNA-binding</keyword>
<reference evidence="5 6" key="1">
    <citation type="submission" date="2013-03" db="EMBL/GenBank/DDBJ databases">
        <authorList>
            <person name="Fiebig A."/>
            <person name="Goeker M."/>
            <person name="Klenk H.-P.P."/>
        </authorList>
    </citation>
    <scope>NUCLEOTIDE SEQUENCE [LARGE SCALE GENOMIC DNA]</scope>
    <source>
        <strain evidence="5 6">DSM 17492</strain>
    </source>
</reference>
<accession>A0A017HDD8</accession>
<dbReference type="AlphaFoldDB" id="A0A017HDD8"/>
<evidence type="ECO:0000259" key="4">
    <source>
        <dbReference type="PROSITE" id="PS50987"/>
    </source>
</evidence>
<evidence type="ECO:0000256" key="2">
    <source>
        <dbReference type="ARBA" id="ARBA00023125"/>
    </source>
</evidence>
<dbReference type="PATRIC" id="fig|1122180.6.peg.932"/>
<dbReference type="Gene3D" id="1.10.10.10">
    <property type="entry name" value="Winged helix-like DNA-binding domain superfamily/Winged helix DNA-binding domain"/>
    <property type="match status" value="1"/>
</dbReference>
<gene>
    <name evidence="5" type="ORF">Lokhon_00938</name>
</gene>
<dbReference type="CDD" id="cd00090">
    <property type="entry name" value="HTH_ARSR"/>
    <property type="match status" value="1"/>
</dbReference>
<keyword evidence="1" id="KW-0805">Transcription regulation</keyword>
<dbReference type="eggNOG" id="COG0640">
    <property type="taxonomic scope" value="Bacteria"/>
</dbReference>
<dbReference type="InterPro" id="IPR051011">
    <property type="entry name" value="Metal_resp_trans_reg"/>
</dbReference>
<dbReference type="InterPro" id="IPR036388">
    <property type="entry name" value="WH-like_DNA-bd_sf"/>
</dbReference>
<dbReference type="Pfam" id="PF01022">
    <property type="entry name" value="HTH_5"/>
    <property type="match status" value="1"/>
</dbReference>
<dbReference type="InterPro" id="IPR001845">
    <property type="entry name" value="HTH_ArsR_DNA-bd_dom"/>
</dbReference>
<dbReference type="InterPro" id="IPR011991">
    <property type="entry name" value="ArsR-like_HTH"/>
</dbReference>
<dbReference type="PROSITE" id="PS50987">
    <property type="entry name" value="HTH_ARSR_2"/>
    <property type="match status" value="1"/>
</dbReference>
<dbReference type="PANTHER" id="PTHR43132">
    <property type="entry name" value="ARSENICAL RESISTANCE OPERON REPRESSOR ARSR-RELATED"/>
    <property type="match status" value="1"/>
</dbReference>
<sequence length="103" mass="11253">MKITDDFLDGDITGAAALMGMLASEARLQILCRLVDGERSVGELARICDMSQPTMSQQLKRLKEAGLVEGRRDGQTIYYSVTGDEVAAVLETLHKLYCARSAD</sequence>
<dbReference type="OrthoDB" id="194599at2"/>
<dbReference type="InterPro" id="IPR036390">
    <property type="entry name" value="WH_DNA-bd_sf"/>
</dbReference>
<dbReference type="PANTHER" id="PTHR43132:SF2">
    <property type="entry name" value="ARSENICAL RESISTANCE OPERON REPRESSOR ARSR-RELATED"/>
    <property type="match status" value="1"/>
</dbReference>
<evidence type="ECO:0000256" key="1">
    <source>
        <dbReference type="ARBA" id="ARBA00023015"/>
    </source>
</evidence>
<keyword evidence="3" id="KW-0804">Transcription</keyword>
<evidence type="ECO:0000313" key="6">
    <source>
        <dbReference type="Proteomes" id="UP000025047"/>
    </source>
</evidence>